<dbReference type="Gene3D" id="2.160.20.10">
    <property type="entry name" value="Single-stranded right-handed beta-helix, Pectin lyase-like"/>
    <property type="match status" value="2"/>
</dbReference>
<dbReference type="Pfam" id="PF08309">
    <property type="entry name" value="LVIVD"/>
    <property type="match status" value="7"/>
</dbReference>
<comment type="caution">
    <text evidence="9">The sequence shown here is derived from an EMBL/GenBank/DDBJ whole genome shotgun (WGS) entry which is preliminary data.</text>
</comment>
<name>A0A1F7RBM7_9BACT</name>
<dbReference type="InterPro" id="IPR059100">
    <property type="entry name" value="TSP3_bac"/>
</dbReference>
<protein>
    <recommendedName>
        <fullName evidence="11">Right handed beta helix domain-containing protein</fullName>
    </recommendedName>
</protein>
<dbReference type="Pfam" id="PF05048">
    <property type="entry name" value="NosD"/>
    <property type="match status" value="1"/>
</dbReference>
<evidence type="ECO:0000259" key="8">
    <source>
        <dbReference type="Pfam" id="PF13229"/>
    </source>
</evidence>
<dbReference type="SUPFAM" id="SSF51004">
    <property type="entry name" value="C-terminal (heme d1) domain of cytochrome cd1-nitrite reductase"/>
    <property type="match status" value="1"/>
</dbReference>
<feature type="compositionally biased region" description="Acidic residues" evidence="6">
    <location>
        <begin position="616"/>
        <end position="629"/>
    </location>
</feature>
<comment type="subcellular location">
    <subcellularLocation>
        <location evidence="1">Secreted</location>
    </subcellularLocation>
</comment>
<gene>
    <name evidence="9" type="ORF">A2042_01000</name>
</gene>
<keyword evidence="5" id="KW-0106">Calcium</keyword>
<dbReference type="Pfam" id="PF13229">
    <property type="entry name" value="Beta_helix"/>
    <property type="match status" value="1"/>
</dbReference>
<dbReference type="GO" id="GO:0005509">
    <property type="term" value="F:calcium ion binding"/>
    <property type="evidence" value="ECO:0007669"/>
    <property type="project" value="InterPro"/>
</dbReference>
<dbReference type="PANTHER" id="PTHR22990">
    <property type="entry name" value="F-BOX ONLY PROTEIN"/>
    <property type="match status" value="1"/>
</dbReference>
<keyword evidence="4" id="KW-0677">Repeat</keyword>
<evidence type="ECO:0008006" key="11">
    <source>
        <dbReference type="Google" id="ProtNLM"/>
    </source>
</evidence>
<evidence type="ECO:0000256" key="1">
    <source>
        <dbReference type="ARBA" id="ARBA00004613"/>
    </source>
</evidence>
<evidence type="ECO:0000313" key="9">
    <source>
        <dbReference type="EMBL" id="OGL38801.1"/>
    </source>
</evidence>
<dbReference type="InterPro" id="IPR011050">
    <property type="entry name" value="Pectin_lyase_fold/virulence"/>
</dbReference>
<proteinExistence type="predicted"/>
<dbReference type="InterPro" id="IPR028974">
    <property type="entry name" value="TSP_type-3_rpt"/>
</dbReference>
<dbReference type="SUPFAM" id="SSF51126">
    <property type="entry name" value="Pectin lyase-like"/>
    <property type="match status" value="2"/>
</dbReference>
<dbReference type="Pfam" id="PF18884">
    <property type="entry name" value="TSP3_bac"/>
    <property type="match status" value="1"/>
</dbReference>
<evidence type="ECO:0000256" key="2">
    <source>
        <dbReference type="ARBA" id="ARBA00022525"/>
    </source>
</evidence>
<evidence type="ECO:0000313" key="10">
    <source>
        <dbReference type="Proteomes" id="UP000178526"/>
    </source>
</evidence>
<keyword evidence="2" id="KW-0964">Secreted</keyword>
<dbReference type="InterPro" id="IPR015943">
    <property type="entry name" value="WD40/YVTN_repeat-like_dom_sf"/>
</dbReference>
<dbReference type="InterPro" id="IPR013211">
    <property type="entry name" value="LVIVD"/>
</dbReference>
<dbReference type="SMART" id="SM00710">
    <property type="entry name" value="PbH1"/>
    <property type="match status" value="11"/>
</dbReference>
<dbReference type="NCBIfam" id="NF041940">
    <property type="entry name" value="choice_anch_X"/>
    <property type="match status" value="1"/>
</dbReference>
<evidence type="ECO:0000256" key="4">
    <source>
        <dbReference type="ARBA" id="ARBA00022737"/>
    </source>
</evidence>
<dbReference type="InterPro" id="IPR007742">
    <property type="entry name" value="NosD_dom"/>
</dbReference>
<dbReference type="PANTHER" id="PTHR22990:SF15">
    <property type="entry name" value="F-BOX ONLY PROTEIN 10"/>
    <property type="match status" value="1"/>
</dbReference>
<dbReference type="InterPro" id="IPR051550">
    <property type="entry name" value="SCF-Subunits/Alg-Epimerases"/>
</dbReference>
<feature type="region of interest" description="Disordered" evidence="6">
    <location>
        <begin position="596"/>
        <end position="643"/>
    </location>
</feature>
<evidence type="ECO:0000256" key="5">
    <source>
        <dbReference type="ARBA" id="ARBA00022837"/>
    </source>
</evidence>
<feature type="domain" description="Right handed beta helix" evidence="8">
    <location>
        <begin position="901"/>
        <end position="1058"/>
    </location>
</feature>
<dbReference type="Gene3D" id="2.130.10.10">
    <property type="entry name" value="YVTN repeat-like/Quinoprotein amine dehydrogenase"/>
    <property type="match status" value="1"/>
</dbReference>
<dbReference type="SUPFAM" id="SSF103647">
    <property type="entry name" value="TSP type-3 repeat"/>
    <property type="match status" value="1"/>
</dbReference>
<dbReference type="Proteomes" id="UP000178526">
    <property type="component" value="Unassembled WGS sequence"/>
</dbReference>
<reference evidence="9 10" key="1">
    <citation type="journal article" date="2016" name="Nat. Commun.">
        <title>Thousands of microbial genomes shed light on interconnected biogeochemical processes in an aquifer system.</title>
        <authorList>
            <person name="Anantharaman K."/>
            <person name="Brown C.T."/>
            <person name="Hug L.A."/>
            <person name="Sharon I."/>
            <person name="Castelle C.J."/>
            <person name="Probst A.J."/>
            <person name="Thomas B.C."/>
            <person name="Singh A."/>
            <person name="Wilkins M.J."/>
            <person name="Karaoz U."/>
            <person name="Brodie E.L."/>
            <person name="Williams K.H."/>
            <person name="Hubbard S.S."/>
            <person name="Banfield J.F."/>
        </authorList>
    </citation>
    <scope>NUCLEOTIDE SEQUENCE [LARGE SCALE GENOMIC DNA]</scope>
</reference>
<sequence>MDSTTLKGLIIKNFLTAILILLLSSIATASKGDSPVIGVPAIEPYAVLVNQKSEAIISTEVIAPDNNLKNVIVKMEKGSKWVKIGTLQDNGKNGDLSAKDGTYSARFKFFQKKQGDISLKIIATDKNKNTVEGEVKLLVKSREADAKPKKIIPISGNNQTGNPGEILKEPFVIKVENELGKPVANVPITPSIIQGKGEIITVAGAKKSEQRRKFYKSGSEITIYTDSNGEASFNVKLGDSDKDLKILITSPLLPGQSVIFFAIVSSVDTPDLPTDLDISGNYVFIADRFSGLQIVDISNSLEPKITNTFSEAFGKKLSSQSLSVNNNICYLVNYDPNKLLVIDVSNPEYIDFQKDSDNDGIPDALLTSIDLPVDTLDISVKALIEKQSLFILFKNSVNKTGKLVVIDISNPASPVVQSTFNNINDAPEDLEIKGNFAYVACDSWGIVVLDIQDLSSPVFSGSFGKNVFSSISISDNYLYYVDYGNRLHVVDISTSNSPSETGSIQTIEGRYADIAISGNFVYLASQEVGIQVFDISDKKNIKLVGEIDTPSVAQKIKISGNFAYILDKAFGLYLVSIPGSDEKDSDNDGVIDFFDSFPQNPDEVADTDKDGIGNNADEDDDNDGYTDVEEINRGTDPLNPRDFPVNLPKADVKEIFVASKAVAGGNGSSDNPYSSITEALLAVKASGIQINEIIVKPGVYSYLSNKEFFPLQLPSDIILNGSDASNTIIDAGYSSWAIFIKEEENVTVEGFTIKNGNAGILANYSNFLTIRNNVIENSEFSAIGIGPNSFNSKIEKNIIKNNKERGVFIFSNSSADIIKNNIISDNKDYGIFIAESSIAEDISWNTIAKNVNDGIQVYENSSAKIKNNIISENIMEGITIAANSIADDISDNTIIKNGMDGIQVNINSSANINSNTISENKMEGIFVAIDSTVKNIAENTITKNGEDGIQVSYNSSINIMNNNISKNTRVGILISTDSASDDISGNTITENGLSGIIVQDNSSAYIKENFIRGNIYDGIFIAGNSTALIGLTGGKLKITSNGDDGIDIDEDSTATINTKNISFIKNKDKNIEGEYQSP</sequence>
<keyword evidence="3" id="KW-0732">Signal</keyword>
<evidence type="ECO:0000256" key="6">
    <source>
        <dbReference type="SAM" id="MobiDB-lite"/>
    </source>
</evidence>
<dbReference type="EMBL" id="MGDB01000135">
    <property type="protein sequence ID" value="OGL38801.1"/>
    <property type="molecule type" value="Genomic_DNA"/>
</dbReference>
<dbReference type="Gene3D" id="4.10.1080.10">
    <property type="entry name" value="TSP type-3 repeat"/>
    <property type="match status" value="1"/>
</dbReference>
<dbReference type="InterPro" id="IPR011048">
    <property type="entry name" value="Haem_d1_sf"/>
</dbReference>
<evidence type="ECO:0000259" key="7">
    <source>
        <dbReference type="Pfam" id="PF05048"/>
    </source>
</evidence>
<accession>A0A1F7RBM7</accession>
<feature type="domain" description="Periplasmic copper-binding protein NosD beta helix" evidence="7">
    <location>
        <begin position="734"/>
        <end position="897"/>
    </location>
</feature>
<dbReference type="InterPro" id="IPR006626">
    <property type="entry name" value="PbH1"/>
</dbReference>
<organism evidence="9 10">
    <name type="scientific">Candidatus Schekmanbacteria bacterium GWA2_38_11</name>
    <dbReference type="NCBI Taxonomy" id="1817876"/>
    <lineage>
        <taxon>Bacteria</taxon>
        <taxon>Candidatus Schekmaniibacteriota</taxon>
    </lineage>
</organism>
<dbReference type="InterPro" id="IPR012334">
    <property type="entry name" value="Pectin_lyas_fold"/>
</dbReference>
<dbReference type="AlphaFoldDB" id="A0A1F7RBM7"/>
<evidence type="ECO:0000256" key="3">
    <source>
        <dbReference type="ARBA" id="ARBA00022729"/>
    </source>
</evidence>
<dbReference type="InterPro" id="IPR039448">
    <property type="entry name" value="Beta_helix"/>
</dbReference>